<comment type="caution">
    <text evidence="1">The sequence shown here is derived from an EMBL/GenBank/DDBJ whole genome shotgun (WGS) entry which is preliminary data.</text>
</comment>
<accession>A0A179D376</accession>
<organism evidence="1 2">
    <name type="scientific">Thermosulfurimonas dismutans</name>
    <dbReference type="NCBI Taxonomy" id="999894"/>
    <lineage>
        <taxon>Bacteria</taxon>
        <taxon>Pseudomonadati</taxon>
        <taxon>Thermodesulfobacteriota</taxon>
        <taxon>Thermodesulfobacteria</taxon>
        <taxon>Thermodesulfobacteriales</taxon>
        <taxon>Thermodesulfobacteriaceae</taxon>
        <taxon>Thermosulfurimonas</taxon>
    </lineage>
</organism>
<protein>
    <submittedName>
        <fullName evidence="1">Uncharacterized protein</fullName>
    </submittedName>
</protein>
<keyword evidence="2" id="KW-1185">Reference proteome</keyword>
<sequence length="127" mass="14584">MKYFYKLRSKILKEGLLETSTRIYIRQLQIPEDLTRFGPPPPNAKGFFIGDKLGGSGWEVQLPDGSIEKYYVELPQDIGFVSLHFPDAPKCHLGQEINDTSIPNLAKLYIDYLRHLVMAAKEKFRPD</sequence>
<dbReference type="EMBL" id="LWLG01000014">
    <property type="protein sequence ID" value="OAQ20169.1"/>
    <property type="molecule type" value="Genomic_DNA"/>
</dbReference>
<name>A0A179D376_9BACT</name>
<dbReference type="Proteomes" id="UP000078390">
    <property type="component" value="Unassembled WGS sequence"/>
</dbReference>
<evidence type="ECO:0000313" key="2">
    <source>
        <dbReference type="Proteomes" id="UP000078390"/>
    </source>
</evidence>
<dbReference type="AlphaFoldDB" id="A0A179D376"/>
<evidence type="ECO:0000313" key="1">
    <source>
        <dbReference type="EMBL" id="OAQ20169.1"/>
    </source>
</evidence>
<proteinExistence type="predicted"/>
<gene>
    <name evidence="1" type="ORF">TDIS_1671</name>
</gene>
<reference evidence="1 2" key="1">
    <citation type="submission" date="2016-04" db="EMBL/GenBank/DDBJ databases">
        <title>Genome analysis of Thermosulfurimonas dismutans, the first thermophilic sulfur-disproportionating bacterium of the phylum Thermodesulfobacteria.</title>
        <authorList>
            <person name="Mardanov A.V."/>
            <person name="Beletsky A.V."/>
            <person name="Kadnikov V.V."/>
            <person name="Slobodkin A.I."/>
            <person name="Ravin N.V."/>
        </authorList>
    </citation>
    <scope>NUCLEOTIDE SEQUENCE [LARGE SCALE GENOMIC DNA]</scope>
    <source>
        <strain evidence="1 2">S95</strain>
    </source>
</reference>